<dbReference type="PATRIC" id="fig|1227465.4.peg.2072"/>
<dbReference type="OrthoDB" id="380987at2157"/>
<keyword evidence="3" id="KW-1185">Reference proteome</keyword>
<organism evidence="2 3">
    <name type="scientific">Halorubrum californiense DSM 19288</name>
    <dbReference type="NCBI Taxonomy" id="1227465"/>
    <lineage>
        <taxon>Archaea</taxon>
        <taxon>Methanobacteriati</taxon>
        <taxon>Methanobacteriota</taxon>
        <taxon>Stenosarchaea group</taxon>
        <taxon>Halobacteria</taxon>
        <taxon>Halobacteriales</taxon>
        <taxon>Haloferacaceae</taxon>
        <taxon>Halorubrum</taxon>
    </lineage>
</organism>
<keyword evidence="1" id="KW-0812">Transmembrane</keyword>
<sequence length="90" mass="9474">MGNGGVESDRDDSISPGPVHRSHARELGVMLWGLAIVTIIVVGRYATVGAVQAPIQESWLVLLQVVVVLAVFAVMSPILAAYLSGTGFSR</sequence>
<keyword evidence="1" id="KW-1133">Transmembrane helix</keyword>
<evidence type="ECO:0000313" key="2">
    <source>
        <dbReference type="EMBL" id="ELZ43032.1"/>
    </source>
</evidence>
<dbReference type="Proteomes" id="UP000011586">
    <property type="component" value="Unassembled WGS sequence"/>
</dbReference>
<dbReference type="STRING" id="1227465.C463_10540"/>
<reference evidence="2 3" key="1">
    <citation type="journal article" date="2014" name="PLoS Genet.">
        <title>Phylogenetically driven sequencing of extremely halophilic archaea reveals strategies for static and dynamic osmo-response.</title>
        <authorList>
            <person name="Becker E.A."/>
            <person name="Seitzer P.M."/>
            <person name="Tritt A."/>
            <person name="Larsen D."/>
            <person name="Krusor M."/>
            <person name="Yao A.I."/>
            <person name="Wu D."/>
            <person name="Madern D."/>
            <person name="Eisen J.A."/>
            <person name="Darling A.E."/>
            <person name="Facciotti M.T."/>
        </authorList>
    </citation>
    <scope>NUCLEOTIDE SEQUENCE [LARGE SCALE GENOMIC DNA]</scope>
    <source>
        <strain evidence="2 3">DSM 19288</strain>
    </source>
</reference>
<evidence type="ECO:0000313" key="3">
    <source>
        <dbReference type="Proteomes" id="UP000011586"/>
    </source>
</evidence>
<gene>
    <name evidence="2" type="ORF">C463_10540</name>
</gene>
<dbReference type="EMBL" id="AOJK01000050">
    <property type="protein sequence ID" value="ELZ43032.1"/>
    <property type="molecule type" value="Genomic_DNA"/>
</dbReference>
<keyword evidence="1" id="KW-0472">Membrane</keyword>
<dbReference type="RefSeq" id="WP_008443448.1">
    <property type="nucleotide sequence ID" value="NZ_AOJK01000050.1"/>
</dbReference>
<dbReference type="AlphaFoldDB" id="M0E804"/>
<feature type="transmembrane region" description="Helical" evidence="1">
    <location>
        <begin position="59"/>
        <end position="83"/>
    </location>
</feature>
<protein>
    <submittedName>
        <fullName evidence="2">Uncharacterized protein</fullName>
    </submittedName>
</protein>
<feature type="transmembrane region" description="Helical" evidence="1">
    <location>
        <begin position="29"/>
        <end position="47"/>
    </location>
</feature>
<accession>M0E804</accession>
<proteinExistence type="predicted"/>
<name>M0E804_9EURY</name>
<evidence type="ECO:0000256" key="1">
    <source>
        <dbReference type="SAM" id="Phobius"/>
    </source>
</evidence>
<comment type="caution">
    <text evidence="2">The sequence shown here is derived from an EMBL/GenBank/DDBJ whole genome shotgun (WGS) entry which is preliminary data.</text>
</comment>